<organism evidence="2 3">
    <name type="scientific">Candidatus Zymogenus saltonus</name>
    <dbReference type="NCBI Taxonomy" id="2844893"/>
    <lineage>
        <taxon>Bacteria</taxon>
        <taxon>Deltaproteobacteria</taxon>
        <taxon>Candidatus Zymogenia</taxon>
        <taxon>Candidatus Zymogeniales</taxon>
        <taxon>Candidatus Zymogenaceae</taxon>
        <taxon>Candidatus Zymogenus</taxon>
    </lineage>
</organism>
<dbReference type="Gene3D" id="3.50.30.30">
    <property type="match status" value="1"/>
</dbReference>
<accession>A0A9D8KGA1</accession>
<dbReference type="PANTHER" id="PTHR10404:SF46">
    <property type="entry name" value="VACUOLAR PROTEIN SORTING-ASSOCIATED PROTEIN 70"/>
    <property type="match status" value="1"/>
</dbReference>
<reference evidence="2" key="2">
    <citation type="submission" date="2021-01" db="EMBL/GenBank/DDBJ databases">
        <authorList>
            <person name="Hahn C.R."/>
            <person name="Youssef N.H."/>
            <person name="Elshahed M."/>
        </authorList>
    </citation>
    <scope>NUCLEOTIDE SEQUENCE</scope>
    <source>
        <strain evidence="2">Zod_Metabat.24</strain>
    </source>
</reference>
<dbReference type="InterPro" id="IPR039373">
    <property type="entry name" value="Peptidase_M28B"/>
</dbReference>
<sequence length="478" mass="52292">MAFDFDLDEMFGWARDHYSLGFKRPGTHEGMRAEEYIYGLFKGFGLPKVAIEDVPFFGWFHEKAHIIVHGAAAGSKSFPCEPIVYTAFTAPSGITAPIIDVGFGAKEDFDRIDLKGKIALVTYAHGRLPYDVMYEIGYYVHDPEGSMAGKDQVMSWIAEEEQRVYEAAVDAGAAGFIGVYPLDITPYLCFEGGDAFTGTVGSIPGVGLKKSDGELLRELVLKDDISATIVLTGEMRRSVTRNIVGIIPGESERVIQVTSHHDSMWLGATEDASGVSVVLALAKAYADRYRDKRPKKTLVFLLEAAECLFVIGSRGYISRHREDLIRNLVCDLHAEHLALEFAEGDNGVLVPTGDIMPRALFVTDAGPLVEIVKGAVVKNNLRRTAMIPADTPFGVPTDATAYNRSGIPVVSFISPPLYWNGIEDTWDKLAVDELIPTARAFSDMVEALLEADPDTIRKPAPPTGGYITYGSRVKDKKG</sequence>
<dbReference type="Pfam" id="PF04389">
    <property type="entry name" value="Peptidase_M28"/>
    <property type="match status" value="1"/>
</dbReference>
<name>A0A9D8KGA1_9DELT</name>
<comment type="caution">
    <text evidence="2">The sequence shown here is derived from an EMBL/GenBank/DDBJ whole genome shotgun (WGS) entry which is preliminary data.</text>
</comment>
<reference evidence="2" key="1">
    <citation type="journal article" date="2021" name="Environ. Microbiol.">
        <title>Genomic characterization of three novel Desulfobacterota classes expand the metabolic and phylogenetic diversity of the phylum.</title>
        <authorList>
            <person name="Murphy C.L."/>
            <person name="Biggerstaff J."/>
            <person name="Eichhorn A."/>
            <person name="Ewing E."/>
            <person name="Shahan R."/>
            <person name="Soriano D."/>
            <person name="Stewart S."/>
            <person name="VanMol K."/>
            <person name="Walker R."/>
            <person name="Walters P."/>
            <person name="Elshahed M.S."/>
            <person name="Youssef N.H."/>
        </authorList>
    </citation>
    <scope>NUCLEOTIDE SEQUENCE</scope>
    <source>
        <strain evidence="2">Zod_Metabat.24</strain>
    </source>
</reference>
<evidence type="ECO:0000313" key="2">
    <source>
        <dbReference type="EMBL" id="MBN1574191.1"/>
    </source>
</evidence>
<dbReference type="SUPFAM" id="SSF53187">
    <property type="entry name" value="Zn-dependent exopeptidases"/>
    <property type="match status" value="1"/>
</dbReference>
<dbReference type="Gene3D" id="3.40.630.10">
    <property type="entry name" value="Zn peptidases"/>
    <property type="match status" value="1"/>
</dbReference>
<dbReference type="AlphaFoldDB" id="A0A9D8KGA1"/>
<gene>
    <name evidence="2" type="ORF">JW984_13420</name>
</gene>
<dbReference type="EMBL" id="JAFGIX010000069">
    <property type="protein sequence ID" value="MBN1574191.1"/>
    <property type="molecule type" value="Genomic_DNA"/>
</dbReference>
<proteinExistence type="predicted"/>
<dbReference type="InterPro" id="IPR046450">
    <property type="entry name" value="PA_dom_sf"/>
</dbReference>
<dbReference type="InterPro" id="IPR007484">
    <property type="entry name" value="Peptidase_M28"/>
</dbReference>
<evidence type="ECO:0000313" key="3">
    <source>
        <dbReference type="Proteomes" id="UP000809273"/>
    </source>
</evidence>
<feature type="domain" description="Peptidase M28" evidence="1">
    <location>
        <begin position="242"/>
        <end position="440"/>
    </location>
</feature>
<evidence type="ECO:0000259" key="1">
    <source>
        <dbReference type="Pfam" id="PF04389"/>
    </source>
</evidence>
<dbReference type="PANTHER" id="PTHR10404">
    <property type="entry name" value="N-ACETYLATED-ALPHA-LINKED ACIDIC DIPEPTIDASE"/>
    <property type="match status" value="1"/>
</dbReference>
<dbReference type="Proteomes" id="UP000809273">
    <property type="component" value="Unassembled WGS sequence"/>
</dbReference>
<protein>
    <submittedName>
        <fullName evidence="2">M28 family peptidase</fullName>
    </submittedName>
</protein>
<dbReference type="SUPFAM" id="SSF52025">
    <property type="entry name" value="PA domain"/>
    <property type="match status" value="1"/>
</dbReference>